<dbReference type="Pfam" id="PF05239">
    <property type="entry name" value="PRC"/>
    <property type="match status" value="1"/>
</dbReference>
<evidence type="ECO:0000313" key="4">
    <source>
        <dbReference type="Proteomes" id="UP001068021"/>
    </source>
</evidence>
<dbReference type="SUPFAM" id="SSF50346">
    <property type="entry name" value="PRC-barrel domain"/>
    <property type="match status" value="1"/>
</dbReference>
<evidence type="ECO:0000313" key="2">
    <source>
        <dbReference type="EMBL" id="MCZ3367092.1"/>
    </source>
</evidence>
<protein>
    <submittedName>
        <fullName evidence="3">PRC-barrel domain-containing protein</fullName>
    </submittedName>
</protein>
<gene>
    <name evidence="3" type="ORF">O3H35_14010</name>
    <name evidence="2" type="ORF">O3H54_14480</name>
</gene>
<evidence type="ECO:0000259" key="1">
    <source>
        <dbReference type="Pfam" id="PF05239"/>
    </source>
</evidence>
<proteinExistence type="predicted"/>
<accession>A0A9E5A5A4</accession>
<dbReference type="RefSeq" id="WP_048082374.1">
    <property type="nucleotide sequence ID" value="NZ_JAPVER010000020.1"/>
</dbReference>
<dbReference type="Proteomes" id="UP001068021">
    <property type="component" value="Unassembled WGS sequence"/>
</dbReference>
<dbReference type="InterPro" id="IPR011033">
    <property type="entry name" value="PRC_barrel-like_sf"/>
</dbReference>
<dbReference type="Gene3D" id="2.30.30.240">
    <property type="entry name" value="PRC-barrel domain"/>
    <property type="match status" value="1"/>
</dbReference>
<organism evidence="3">
    <name type="scientific">Methanobacterium veterum</name>
    <dbReference type="NCBI Taxonomy" id="408577"/>
    <lineage>
        <taxon>Archaea</taxon>
        <taxon>Methanobacteriati</taxon>
        <taxon>Methanobacteriota</taxon>
        <taxon>Methanomada group</taxon>
        <taxon>Methanobacteria</taxon>
        <taxon>Methanobacteriales</taxon>
        <taxon>Methanobacteriaceae</taxon>
        <taxon>Methanobacterium</taxon>
    </lineage>
</organism>
<feature type="domain" description="PRC-barrel" evidence="1">
    <location>
        <begin position="6"/>
        <end position="72"/>
    </location>
</feature>
<dbReference type="Proteomes" id="UP001074446">
    <property type="component" value="Unassembled WGS sequence"/>
</dbReference>
<dbReference type="InterPro" id="IPR027275">
    <property type="entry name" value="PRC-brl_dom"/>
</dbReference>
<dbReference type="EMBL" id="JAPVES010000030">
    <property type="protein sequence ID" value="MCZ3373760.1"/>
    <property type="molecule type" value="Genomic_DNA"/>
</dbReference>
<reference evidence="3" key="1">
    <citation type="submission" date="2022-12" db="EMBL/GenBank/DDBJ databases">
        <title>Reclassification of two methanogenic archaea species isolated from the Kolyma lowland permafrost.</title>
        <authorList>
            <person name="Trubitsyn V.E."/>
            <person name="Rivkina E.M."/>
            <person name="Shcherbakova V.A."/>
        </authorList>
    </citation>
    <scope>NUCLEOTIDE SEQUENCE</scope>
    <source>
        <strain evidence="2">M2</strain>
        <strain evidence="3">MK4</strain>
    </source>
</reference>
<name>A0A9E5A5A4_9EURY</name>
<dbReference type="AlphaFoldDB" id="A0A9E5A5A4"/>
<evidence type="ECO:0000313" key="3">
    <source>
        <dbReference type="EMBL" id="MCZ3373760.1"/>
    </source>
</evidence>
<comment type="caution">
    <text evidence="3">The sequence shown here is derived from an EMBL/GenBank/DDBJ whole genome shotgun (WGS) entry which is preliminary data.</text>
</comment>
<keyword evidence="4" id="KW-1185">Reference proteome</keyword>
<sequence>MHVVGDLVGKEVVDSSGDRVGEVKDVEIVRGKQQVKSLVIKEGGAATKIGLGEKKVIPCNQVDNIGEKVMLKSKMR</sequence>
<dbReference type="EMBL" id="JAPVER010000020">
    <property type="protein sequence ID" value="MCZ3367092.1"/>
    <property type="molecule type" value="Genomic_DNA"/>
</dbReference>